<dbReference type="EMBL" id="CCAG010011579">
    <property type="status" value="NOT_ANNOTATED_CDS"/>
    <property type="molecule type" value="Genomic_DNA"/>
</dbReference>
<evidence type="ECO:0000313" key="2">
    <source>
        <dbReference type="Proteomes" id="UP000092444"/>
    </source>
</evidence>
<dbReference type="PhylomeDB" id="A0A1B0G3K3"/>
<dbReference type="Proteomes" id="UP000092444">
    <property type="component" value="Unassembled WGS sequence"/>
</dbReference>
<reference evidence="1" key="1">
    <citation type="submission" date="2020-05" db="UniProtKB">
        <authorList>
            <consortium name="EnsemblMetazoa"/>
        </authorList>
    </citation>
    <scope>IDENTIFICATION</scope>
    <source>
        <strain evidence="1">Yale</strain>
    </source>
</reference>
<dbReference type="AlphaFoldDB" id="A0A1B0G3K3"/>
<sequence>MTFPVHLRGGYKFPGNKQITQGNQRSNVALGEGLQELNEFDEVTNKMLQNEVVNNPVTSIVSAGFQTANRKQISISEEGQKSVQNILREFQGNLQETDDETELKDIKARYRIKVWNPSLKKPQAAVRK</sequence>
<evidence type="ECO:0000313" key="1">
    <source>
        <dbReference type="EnsemblMetazoa" id="GMOY007902-PA"/>
    </source>
</evidence>
<keyword evidence="2" id="KW-1185">Reference proteome</keyword>
<dbReference type="VEuPathDB" id="VectorBase:GMOY007902"/>
<dbReference type="PROSITE" id="PS50138">
    <property type="entry name" value="BRCA2_REPEAT"/>
    <property type="match status" value="1"/>
</dbReference>
<proteinExistence type="predicted"/>
<protein>
    <submittedName>
        <fullName evidence="1">Uncharacterized protein</fullName>
    </submittedName>
</protein>
<name>A0A1B0G3K3_GLOMM</name>
<dbReference type="EnsemblMetazoa" id="GMOY007902-RA">
    <property type="protein sequence ID" value="GMOY007902-PA"/>
    <property type="gene ID" value="GMOY007902"/>
</dbReference>
<dbReference type="InterPro" id="IPR002093">
    <property type="entry name" value="BRCA2_repeat"/>
</dbReference>
<organism evidence="1 2">
    <name type="scientific">Glossina morsitans morsitans</name>
    <name type="common">Savannah tsetse fly</name>
    <dbReference type="NCBI Taxonomy" id="37546"/>
    <lineage>
        <taxon>Eukaryota</taxon>
        <taxon>Metazoa</taxon>
        <taxon>Ecdysozoa</taxon>
        <taxon>Arthropoda</taxon>
        <taxon>Hexapoda</taxon>
        <taxon>Insecta</taxon>
        <taxon>Pterygota</taxon>
        <taxon>Neoptera</taxon>
        <taxon>Endopterygota</taxon>
        <taxon>Diptera</taxon>
        <taxon>Brachycera</taxon>
        <taxon>Muscomorpha</taxon>
        <taxon>Hippoboscoidea</taxon>
        <taxon>Glossinidae</taxon>
        <taxon>Glossina</taxon>
    </lineage>
</organism>
<dbReference type="Pfam" id="PF00634">
    <property type="entry name" value="BRCA2"/>
    <property type="match status" value="1"/>
</dbReference>
<accession>A0A1B0G3K3</accession>